<reference evidence="5" key="2">
    <citation type="submission" date="2012-11" db="EMBL/GenBank/DDBJ databases">
        <authorList>
            <person name="Kuo A."/>
            <person name="Curtis B.A."/>
            <person name="Tanifuji G."/>
            <person name="Burki F."/>
            <person name="Gruber A."/>
            <person name="Irimia M."/>
            <person name="Maruyama S."/>
            <person name="Arias M.C."/>
            <person name="Ball S.G."/>
            <person name="Gile G.H."/>
            <person name="Hirakawa Y."/>
            <person name="Hopkins J.F."/>
            <person name="Rensing S.A."/>
            <person name="Schmutz J."/>
            <person name="Symeonidi A."/>
            <person name="Elias M."/>
            <person name="Eveleigh R.J."/>
            <person name="Herman E.K."/>
            <person name="Klute M.J."/>
            <person name="Nakayama T."/>
            <person name="Obornik M."/>
            <person name="Reyes-Prieto A."/>
            <person name="Armbrust E.V."/>
            <person name="Aves S.J."/>
            <person name="Beiko R.G."/>
            <person name="Coutinho P."/>
            <person name="Dacks J.B."/>
            <person name="Durnford D.G."/>
            <person name="Fast N.M."/>
            <person name="Green B.R."/>
            <person name="Grisdale C."/>
            <person name="Hempe F."/>
            <person name="Henrissat B."/>
            <person name="Hoppner M.P."/>
            <person name="Ishida K.-I."/>
            <person name="Kim E."/>
            <person name="Koreny L."/>
            <person name="Kroth P.G."/>
            <person name="Liu Y."/>
            <person name="Malik S.-B."/>
            <person name="Maier U.G."/>
            <person name="McRose D."/>
            <person name="Mock T."/>
            <person name="Neilson J.A."/>
            <person name="Onodera N.T."/>
            <person name="Poole A.M."/>
            <person name="Pritham E.J."/>
            <person name="Richards T.A."/>
            <person name="Rocap G."/>
            <person name="Roy S.W."/>
            <person name="Sarai C."/>
            <person name="Schaack S."/>
            <person name="Shirato S."/>
            <person name="Slamovits C.H."/>
            <person name="Spencer D.F."/>
            <person name="Suzuki S."/>
            <person name="Worden A.Z."/>
            <person name="Zauner S."/>
            <person name="Barry K."/>
            <person name="Bell C."/>
            <person name="Bharti A.K."/>
            <person name="Crow J.A."/>
            <person name="Grimwood J."/>
            <person name="Kramer R."/>
            <person name="Lindquist E."/>
            <person name="Lucas S."/>
            <person name="Salamov A."/>
            <person name="McFadden G.I."/>
            <person name="Lane C.E."/>
            <person name="Keeling P.J."/>
            <person name="Gray M.W."/>
            <person name="Grigoriev I.V."/>
            <person name="Archibald J.M."/>
        </authorList>
    </citation>
    <scope>NUCLEOTIDE SEQUENCE</scope>
    <source>
        <strain evidence="5">CCMP2712</strain>
    </source>
</reference>
<evidence type="ECO:0000313" key="5">
    <source>
        <dbReference type="Proteomes" id="UP000011087"/>
    </source>
</evidence>
<dbReference type="KEGG" id="gtt:GUITHDRAFT_133166"/>
<keyword evidence="5" id="KW-1185">Reference proteome</keyword>
<dbReference type="PaxDb" id="55529-EKX53458"/>
<evidence type="ECO:0000313" key="3">
    <source>
        <dbReference type="EMBL" id="EKX53458.1"/>
    </source>
</evidence>
<feature type="transmembrane region" description="Helical" evidence="2">
    <location>
        <begin position="333"/>
        <end position="354"/>
    </location>
</feature>
<dbReference type="Proteomes" id="UP000011087">
    <property type="component" value="Unassembled WGS sequence"/>
</dbReference>
<dbReference type="RefSeq" id="XP_005840438.1">
    <property type="nucleotide sequence ID" value="XM_005840381.1"/>
</dbReference>
<dbReference type="HOGENOM" id="CLU_738622_0_0_1"/>
<evidence type="ECO:0000256" key="2">
    <source>
        <dbReference type="SAM" id="Phobius"/>
    </source>
</evidence>
<dbReference type="EnsemblProtists" id="EKX53458">
    <property type="protein sequence ID" value="EKX53458"/>
    <property type="gene ID" value="GUITHDRAFT_133166"/>
</dbReference>
<dbReference type="GeneID" id="17309896"/>
<protein>
    <submittedName>
        <fullName evidence="3 4">Uncharacterized protein</fullName>
    </submittedName>
</protein>
<organism evidence="3">
    <name type="scientific">Guillardia theta (strain CCMP2712)</name>
    <name type="common">Cryptophyte</name>
    <dbReference type="NCBI Taxonomy" id="905079"/>
    <lineage>
        <taxon>Eukaryota</taxon>
        <taxon>Cryptophyceae</taxon>
        <taxon>Pyrenomonadales</taxon>
        <taxon>Geminigeraceae</taxon>
        <taxon>Guillardia</taxon>
    </lineage>
</organism>
<name>L1JZC8_GUITC</name>
<proteinExistence type="predicted"/>
<accession>L1JZC8</accession>
<feature type="transmembrane region" description="Helical" evidence="2">
    <location>
        <begin position="172"/>
        <end position="198"/>
    </location>
</feature>
<evidence type="ECO:0000313" key="4">
    <source>
        <dbReference type="EnsemblProtists" id="EKX53458"/>
    </source>
</evidence>
<feature type="transmembrane region" description="Helical" evidence="2">
    <location>
        <begin position="90"/>
        <end position="117"/>
    </location>
</feature>
<keyword evidence="2" id="KW-0472">Membrane</keyword>
<feature type="region of interest" description="Disordered" evidence="1">
    <location>
        <begin position="35"/>
        <end position="83"/>
    </location>
</feature>
<gene>
    <name evidence="3" type="ORF">GUITHDRAFT_133166</name>
</gene>
<evidence type="ECO:0000256" key="1">
    <source>
        <dbReference type="SAM" id="MobiDB-lite"/>
    </source>
</evidence>
<dbReference type="EMBL" id="JH992970">
    <property type="protein sequence ID" value="EKX53458.1"/>
    <property type="molecule type" value="Genomic_DNA"/>
</dbReference>
<keyword evidence="2" id="KW-0812">Transmembrane</keyword>
<feature type="transmembrane region" description="Helical" evidence="2">
    <location>
        <begin position="205"/>
        <end position="230"/>
    </location>
</feature>
<keyword evidence="2" id="KW-1133">Transmembrane helix</keyword>
<dbReference type="OrthoDB" id="5845060at2759"/>
<sequence>MPTNSNMDVEMSSAHLTSRDMEVTLNHISIESLGHSHLSSTEAPARPEAPAKSRGDYTQHSDDKDEREGGAAKGDAEHPHADSRPRRSRLCWALFFLGADAVLIFLIGCIFLGMGSISMRKGQHMSSKLKLALKHYCYQECSDPSCLGMPFCSSVSPVCDCATGRSNIPSYFFAPSSVLIVLGVLSIVTSGLGFMGAISRRPSWLCGYVLAVCFVVIMQILAFATAIMLLKRLDKVPKDLLVVLDQEYQDFNWMYLQDFIPHACIAANTTSSNNTVVYHPACSWNNTCIPTLSETIGLDCCLPSGMCDAKKSSQCITTSKCLKAFVGDASSPVFIATVVILFLETLSIVCAWVIRRETVILKQHALSVLPKTDEV</sequence>
<dbReference type="AlphaFoldDB" id="L1JZC8"/>
<feature type="compositionally biased region" description="Basic and acidic residues" evidence="1">
    <location>
        <begin position="49"/>
        <end position="83"/>
    </location>
</feature>
<reference evidence="3 5" key="1">
    <citation type="journal article" date="2012" name="Nature">
        <title>Algal genomes reveal evolutionary mosaicism and the fate of nucleomorphs.</title>
        <authorList>
            <consortium name="DOE Joint Genome Institute"/>
            <person name="Curtis B.A."/>
            <person name="Tanifuji G."/>
            <person name="Burki F."/>
            <person name="Gruber A."/>
            <person name="Irimia M."/>
            <person name="Maruyama S."/>
            <person name="Arias M.C."/>
            <person name="Ball S.G."/>
            <person name="Gile G.H."/>
            <person name="Hirakawa Y."/>
            <person name="Hopkins J.F."/>
            <person name="Kuo A."/>
            <person name="Rensing S.A."/>
            <person name="Schmutz J."/>
            <person name="Symeonidi A."/>
            <person name="Elias M."/>
            <person name="Eveleigh R.J."/>
            <person name="Herman E.K."/>
            <person name="Klute M.J."/>
            <person name="Nakayama T."/>
            <person name="Obornik M."/>
            <person name="Reyes-Prieto A."/>
            <person name="Armbrust E.V."/>
            <person name="Aves S.J."/>
            <person name="Beiko R.G."/>
            <person name="Coutinho P."/>
            <person name="Dacks J.B."/>
            <person name="Durnford D.G."/>
            <person name="Fast N.M."/>
            <person name="Green B.R."/>
            <person name="Grisdale C.J."/>
            <person name="Hempel F."/>
            <person name="Henrissat B."/>
            <person name="Hoppner M.P."/>
            <person name="Ishida K."/>
            <person name="Kim E."/>
            <person name="Koreny L."/>
            <person name="Kroth P.G."/>
            <person name="Liu Y."/>
            <person name="Malik S.B."/>
            <person name="Maier U.G."/>
            <person name="McRose D."/>
            <person name="Mock T."/>
            <person name="Neilson J.A."/>
            <person name="Onodera N.T."/>
            <person name="Poole A.M."/>
            <person name="Pritham E.J."/>
            <person name="Richards T.A."/>
            <person name="Rocap G."/>
            <person name="Roy S.W."/>
            <person name="Sarai C."/>
            <person name="Schaack S."/>
            <person name="Shirato S."/>
            <person name="Slamovits C.H."/>
            <person name="Spencer D.F."/>
            <person name="Suzuki S."/>
            <person name="Worden A.Z."/>
            <person name="Zauner S."/>
            <person name="Barry K."/>
            <person name="Bell C."/>
            <person name="Bharti A.K."/>
            <person name="Crow J.A."/>
            <person name="Grimwood J."/>
            <person name="Kramer R."/>
            <person name="Lindquist E."/>
            <person name="Lucas S."/>
            <person name="Salamov A."/>
            <person name="McFadden G.I."/>
            <person name="Lane C.E."/>
            <person name="Keeling P.J."/>
            <person name="Gray M.W."/>
            <person name="Grigoriev I.V."/>
            <person name="Archibald J.M."/>
        </authorList>
    </citation>
    <scope>NUCLEOTIDE SEQUENCE</scope>
    <source>
        <strain evidence="3 5">CCMP2712</strain>
    </source>
</reference>
<reference evidence="4" key="3">
    <citation type="submission" date="2015-06" db="UniProtKB">
        <authorList>
            <consortium name="EnsemblProtists"/>
        </authorList>
    </citation>
    <scope>IDENTIFICATION</scope>
</reference>